<sequence length="765" mass="83751">MARSGYGRVDSDSGESEAEDKGVLRTSGDVRQHDQETLATEEEAEKMLAGGEKAASVGRNGRSRRQKRSRSGRRTEKRGLMYRMEEGGPRSSSAESSGRSSEVDDLRLGEAHGGRKSKRWGSGAFVVVYVLVVVAFGGLLYGAWRLSNHTGAKANGKVLPDTAVAPPVASELPQADHEATDPRYTPQTLSNGTHTFAPTTILISLDGFRADFLHRNLTKTLTSFVRQGVSPKYMLPSFPSLTFPNHFTLVTGLHPESHGIVGNSFYDPALQKEFHYTDPTRSMQPEWWDAEPIWVTAEKNGVKTGVHMWPGSEVSGGIEGVEASYVDKYNGDERLDNKVRRIMGWLDLPGALDIPSGEVANGGRELRPQLIAAYVPNVDADGHAYGPNSTYIKSTIAEVDGMLASLFDGISDRNLTDIVNVIVVSDHGMATTSVNRLIQLEDLVDISLIEHIDGWPLYGLRPWDSSPEKLQSIYYEVLEKSQLPKYKHAFEVYLRDTDMPERYHFSNNDRIAPLWLVPKAGWAVVKKEELEFTLAEGDHAYHPRGLHGYDNQHPLMRAIFSARGPAFPHTPGSEVAPFQNTEVYNIVCDSLGLEPVANNGTLRLPLKPSGLHDFDAPAEIPEDPQDDGGSALPPEVPNLAYQHDEAQTSLPPEVPNLGNRPDLVLPTGDVPLVSSLFSHRPLLHVSATPVIGVSQPATPTEGVSEAVRTRPVVHDGITDEEQDGDINRWWSWVTGKIEAIKGWSAGLWGAGKDGAAEAEQPDKSS</sequence>
<dbReference type="STRING" id="329885.A0A4U0UQT7"/>
<keyword evidence="2" id="KW-0472">Membrane</keyword>
<feature type="compositionally biased region" description="Basic and acidic residues" evidence="1">
    <location>
        <begin position="73"/>
        <end position="88"/>
    </location>
</feature>
<organism evidence="3 4">
    <name type="scientific">Friedmanniomyces endolithicus</name>
    <dbReference type="NCBI Taxonomy" id="329885"/>
    <lineage>
        <taxon>Eukaryota</taxon>
        <taxon>Fungi</taxon>
        <taxon>Dikarya</taxon>
        <taxon>Ascomycota</taxon>
        <taxon>Pezizomycotina</taxon>
        <taxon>Dothideomycetes</taxon>
        <taxon>Dothideomycetidae</taxon>
        <taxon>Mycosphaerellales</taxon>
        <taxon>Teratosphaeriaceae</taxon>
        <taxon>Friedmanniomyces</taxon>
    </lineage>
</organism>
<evidence type="ECO:0000313" key="3">
    <source>
        <dbReference type="EMBL" id="TKA37406.1"/>
    </source>
</evidence>
<keyword evidence="2" id="KW-0812">Transmembrane</keyword>
<protein>
    <recommendedName>
        <fullName evidence="5">Phosphodiest-domain-containing protein</fullName>
    </recommendedName>
</protein>
<feature type="transmembrane region" description="Helical" evidence="2">
    <location>
        <begin position="124"/>
        <end position="144"/>
    </location>
</feature>
<dbReference type="Gene3D" id="3.30.1360.180">
    <property type="match status" value="1"/>
</dbReference>
<feature type="compositionally biased region" description="Basic and acidic residues" evidence="1">
    <location>
        <begin position="101"/>
        <end position="113"/>
    </location>
</feature>
<gene>
    <name evidence="3" type="ORF">B0A54_10991</name>
</gene>
<dbReference type="Pfam" id="PF01663">
    <property type="entry name" value="Phosphodiest"/>
    <property type="match status" value="1"/>
</dbReference>
<accession>A0A4U0UQT7</accession>
<dbReference type="CDD" id="cd16018">
    <property type="entry name" value="Enpp"/>
    <property type="match status" value="1"/>
</dbReference>
<feature type="region of interest" description="Disordered" evidence="1">
    <location>
        <begin position="608"/>
        <end position="637"/>
    </location>
</feature>
<feature type="compositionally biased region" description="Basic and acidic residues" evidence="1">
    <location>
        <begin position="19"/>
        <end position="36"/>
    </location>
</feature>
<dbReference type="EMBL" id="NAJP01000052">
    <property type="protein sequence ID" value="TKA37406.1"/>
    <property type="molecule type" value="Genomic_DNA"/>
</dbReference>
<feature type="region of interest" description="Disordered" evidence="1">
    <location>
        <begin position="170"/>
        <end position="190"/>
    </location>
</feature>
<evidence type="ECO:0008006" key="5">
    <source>
        <dbReference type="Google" id="ProtNLM"/>
    </source>
</evidence>
<evidence type="ECO:0000256" key="2">
    <source>
        <dbReference type="SAM" id="Phobius"/>
    </source>
</evidence>
<dbReference type="FunFam" id="3.30.1360.180:FF:000003">
    <property type="entry name" value="Type I phosphodiesterase/nucleotide pyrophosphatase family protein"/>
    <property type="match status" value="1"/>
</dbReference>
<dbReference type="GO" id="GO:0047429">
    <property type="term" value="F:nucleoside triphosphate diphosphatase activity"/>
    <property type="evidence" value="ECO:0007669"/>
    <property type="project" value="TreeGrafter"/>
</dbReference>
<dbReference type="GO" id="GO:0009141">
    <property type="term" value="P:nucleoside triphosphate metabolic process"/>
    <property type="evidence" value="ECO:0007669"/>
    <property type="project" value="TreeGrafter"/>
</dbReference>
<name>A0A4U0UQT7_9PEZI</name>
<dbReference type="InterPro" id="IPR002591">
    <property type="entry name" value="Phosphodiest/P_Trfase"/>
</dbReference>
<feature type="compositionally biased region" description="Low complexity" evidence="1">
    <location>
        <begin position="89"/>
        <end position="100"/>
    </location>
</feature>
<dbReference type="SUPFAM" id="SSF53649">
    <property type="entry name" value="Alkaline phosphatase-like"/>
    <property type="match status" value="1"/>
</dbReference>
<keyword evidence="2" id="KW-1133">Transmembrane helix</keyword>
<dbReference type="OrthoDB" id="415411at2759"/>
<dbReference type="Gene3D" id="3.40.720.10">
    <property type="entry name" value="Alkaline Phosphatase, subunit A"/>
    <property type="match status" value="1"/>
</dbReference>
<evidence type="ECO:0000256" key="1">
    <source>
        <dbReference type="SAM" id="MobiDB-lite"/>
    </source>
</evidence>
<feature type="region of interest" description="Disordered" evidence="1">
    <location>
        <begin position="1"/>
        <end position="118"/>
    </location>
</feature>
<comment type="caution">
    <text evidence="3">The sequence shown here is derived from an EMBL/GenBank/DDBJ whole genome shotgun (WGS) entry which is preliminary data.</text>
</comment>
<dbReference type="InterPro" id="IPR017850">
    <property type="entry name" value="Alkaline_phosphatase_core_sf"/>
</dbReference>
<evidence type="ECO:0000313" key="4">
    <source>
        <dbReference type="Proteomes" id="UP000310066"/>
    </source>
</evidence>
<dbReference type="AlphaFoldDB" id="A0A4U0UQT7"/>
<dbReference type="PANTHER" id="PTHR10151:SF120">
    <property type="entry name" value="BIS(5'-ADENOSYL)-TRIPHOSPHATASE"/>
    <property type="match status" value="1"/>
</dbReference>
<dbReference type="GO" id="GO:0017111">
    <property type="term" value="F:ribonucleoside triphosphate phosphatase activity"/>
    <property type="evidence" value="ECO:0007669"/>
    <property type="project" value="TreeGrafter"/>
</dbReference>
<reference evidence="3 4" key="1">
    <citation type="submission" date="2017-03" db="EMBL/GenBank/DDBJ databases">
        <title>Genomes of endolithic fungi from Antarctica.</title>
        <authorList>
            <person name="Coleine C."/>
            <person name="Masonjones S."/>
            <person name="Stajich J.E."/>
        </authorList>
    </citation>
    <scope>NUCLEOTIDE SEQUENCE [LARGE SCALE GENOMIC DNA]</scope>
    <source>
        <strain evidence="3 4">CCFEE 5311</strain>
    </source>
</reference>
<dbReference type="Proteomes" id="UP000310066">
    <property type="component" value="Unassembled WGS sequence"/>
</dbReference>
<proteinExistence type="predicted"/>
<dbReference type="PANTHER" id="PTHR10151">
    <property type="entry name" value="ECTONUCLEOTIDE PYROPHOSPHATASE/PHOSPHODIESTERASE"/>
    <property type="match status" value="1"/>
</dbReference>
<feature type="compositionally biased region" description="Basic residues" evidence="1">
    <location>
        <begin position="61"/>
        <end position="72"/>
    </location>
</feature>